<proteinExistence type="predicted"/>
<feature type="domain" description="Sulfatase-modifying factor enzyme-like" evidence="2">
    <location>
        <begin position="57"/>
        <end position="245"/>
    </location>
</feature>
<dbReference type="PANTHER" id="PTHR23150:SF19">
    <property type="entry name" value="FORMYLGLYCINE-GENERATING ENZYME"/>
    <property type="match status" value="1"/>
</dbReference>
<keyword evidence="1" id="KW-1133">Transmembrane helix</keyword>
<accession>A0A1H8HBF4</accession>
<name>A0A1H8HBF4_9RHOB</name>
<feature type="transmembrane region" description="Helical" evidence="1">
    <location>
        <begin position="15"/>
        <end position="35"/>
    </location>
</feature>
<dbReference type="SUPFAM" id="SSF56436">
    <property type="entry name" value="C-type lectin-like"/>
    <property type="match status" value="1"/>
</dbReference>
<evidence type="ECO:0000256" key="1">
    <source>
        <dbReference type="SAM" id="Phobius"/>
    </source>
</evidence>
<evidence type="ECO:0000259" key="2">
    <source>
        <dbReference type="Pfam" id="PF03781"/>
    </source>
</evidence>
<evidence type="ECO:0000313" key="3">
    <source>
        <dbReference type="EMBL" id="SEN53354.1"/>
    </source>
</evidence>
<dbReference type="InterPro" id="IPR005532">
    <property type="entry name" value="SUMF_dom"/>
</dbReference>
<protein>
    <submittedName>
        <fullName evidence="3">Sulfatase-modifying factor enzyme 1</fullName>
    </submittedName>
</protein>
<dbReference type="InterPro" id="IPR016187">
    <property type="entry name" value="CTDL_fold"/>
</dbReference>
<keyword evidence="1" id="KW-0812">Transmembrane</keyword>
<dbReference type="OrthoDB" id="9768004at2"/>
<dbReference type="InterPro" id="IPR051043">
    <property type="entry name" value="Sulfatase_Mod_Factor_Kinase"/>
</dbReference>
<dbReference type="Gene3D" id="3.90.1580.10">
    <property type="entry name" value="paralog of FGE (formylglycine-generating enzyme)"/>
    <property type="match status" value="1"/>
</dbReference>
<dbReference type="EMBL" id="FOCO01000016">
    <property type="protein sequence ID" value="SEN53354.1"/>
    <property type="molecule type" value="Genomic_DNA"/>
</dbReference>
<dbReference type="AlphaFoldDB" id="A0A1H8HBF4"/>
<dbReference type="PANTHER" id="PTHR23150">
    <property type="entry name" value="SULFATASE MODIFYING FACTOR 1, 2"/>
    <property type="match status" value="1"/>
</dbReference>
<keyword evidence="1" id="KW-0472">Membrane</keyword>
<dbReference type="GO" id="GO:0120147">
    <property type="term" value="F:formylglycine-generating oxidase activity"/>
    <property type="evidence" value="ECO:0007669"/>
    <property type="project" value="TreeGrafter"/>
</dbReference>
<reference evidence="3 4" key="1">
    <citation type="submission" date="2016-10" db="EMBL/GenBank/DDBJ databases">
        <authorList>
            <person name="de Groot N.N."/>
        </authorList>
    </citation>
    <scope>NUCLEOTIDE SEQUENCE [LARGE SCALE GENOMIC DNA]</scope>
    <source>
        <strain evidence="3 4">CGMCC 1.10836</strain>
    </source>
</reference>
<organism evidence="3 4">
    <name type="scientific">Pseudorhodobacter antarcticus</name>
    <dbReference type="NCBI Taxonomy" id="1077947"/>
    <lineage>
        <taxon>Bacteria</taxon>
        <taxon>Pseudomonadati</taxon>
        <taxon>Pseudomonadota</taxon>
        <taxon>Alphaproteobacteria</taxon>
        <taxon>Rhodobacterales</taxon>
        <taxon>Paracoccaceae</taxon>
        <taxon>Pseudorhodobacter</taxon>
    </lineage>
</organism>
<sequence>MTAANLLTPHFNASLRLWGGLGVAAVIIGAALTLSRGPDLLPPPRMAESAVILPGSAPLYVQKYEVTLAEWAVCYDAGGCNLSLRTPAGKDPATTPATGLSFVDVGEYVAWINRATGHDFRLPSVAEWEFMAAGVLPEHPDPIFTSPDLTWASSYLTAPQTKRTLRAQGTFSSTSHGIADLDGSVWEWTSDCYAGVAEGILTPDRCPAFFVAGEHIAAMSFLERDPARGGCAVGAPPAHLGMRLVSDTPV</sequence>
<evidence type="ECO:0000313" key="4">
    <source>
        <dbReference type="Proteomes" id="UP000183002"/>
    </source>
</evidence>
<gene>
    <name evidence="3" type="ORF">SAMN05216227_101664</name>
</gene>
<dbReference type="InterPro" id="IPR042095">
    <property type="entry name" value="SUMF_sf"/>
</dbReference>
<dbReference type="Pfam" id="PF03781">
    <property type="entry name" value="FGE-sulfatase"/>
    <property type="match status" value="1"/>
</dbReference>
<dbReference type="RefSeq" id="WP_050519250.1">
    <property type="nucleotide sequence ID" value="NZ_FOCO01000016.1"/>
</dbReference>
<dbReference type="Proteomes" id="UP000183002">
    <property type="component" value="Unassembled WGS sequence"/>
</dbReference>
<keyword evidence="4" id="KW-1185">Reference proteome</keyword>
<dbReference type="STRING" id="1077947.SAMN05216227_101664"/>